<dbReference type="PANTHER" id="PTHR43343">
    <property type="entry name" value="PEPTIDASE S12"/>
    <property type="match status" value="1"/>
</dbReference>
<dbReference type="Gene3D" id="2.30.42.10">
    <property type="match status" value="1"/>
</dbReference>
<evidence type="ECO:0000259" key="5">
    <source>
        <dbReference type="SMART" id="SM00228"/>
    </source>
</evidence>
<feature type="domain" description="PDZ" evidence="5">
    <location>
        <begin position="245"/>
        <end position="342"/>
    </location>
</feature>
<dbReference type="Proteomes" id="UP000265715">
    <property type="component" value="Unassembled WGS sequence"/>
</dbReference>
<dbReference type="Pfam" id="PF13365">
    <property type="entry name" value="Trypsin_2"/>
    <property type="match status" value="1"/>
</dbReference>
<evidence type="ECO:0000256" key="3">
    <source>
        <dbReference type="ARBA" id="ARBA00022801"/>
    </source>
</evidence>
<dbReference type="GO" id="GO:0006508">
    <property type="term" value="P:proteolysis"/>
    <property type="evidence" value="ECO:0007669"/>
    <property type="project" value="UniProtKB-KW"/>
</dbReference>
<dbReference type="EMBL" id="QXDL01000303">
    <property type="protein sequence ID" value="RIH76915.1"/>
    <property type="molecule type" value="Genomic_DNA"/>
</dbReference>
<dbReference type="GO" id="GO:0004252">
    <property type="term" value="F:serine-type endopeptidase activity"/>
    <property type="evidence" value="ECO:0007669"/>
    <property type="project" value="InterPro"/>
</dbReference>
<organism evidence="6 7">
    <name type="scientific">Calidithermus terrae</name>
    <dbReference type="NCBI Taxonomy" id="1408545"/>
    <lineage>
        <taxon>Bacteria</taxon>
        <taxon>Thermotogati</taxon>
        <taxon>Deinococcota</taxon>
        <taxon>Deinococci</taxon>
        <taxon>Thermales</taxon>
        <taxon>Thermaceae</taxon>
        <taxon>Calidithermus</taxon>
    </lineage>
</organism>
<dbReference type="Gene3D" id="2.40.10.10">
    <property type="entry name" value="Trypsin-like serine proteases"/>
    <property type="match status" value="2"/>
</dbReference>
<evidence type="ECO:0000256" key="2">
    <source>
        <dbReference type="ARBA" id="ARBA00022670"/>
    </source>
</evidence>
<dbReference type="EC" id="3.4.21.107" evidence="6"/>
<dbReference type="InterPro" id="IPR043504">
    <property type="entry name" value="Peptidase_S1_PA_chymotrypsin"/>
</dbReference>
<gene>
    <name evidence="6" type="primary">htrB</name>
    <name evidence="6" type="ORF">Mterra_03823</name>
</gene>
<dbReference type="InterPro" id="IPR001478">
    <property type="entry name" value="PDZ"/>
</dbReference>
<dbReference type="InterPro" id="IPR001940">
    <property type="entry name" value="Peptidase_S1C"/>
</dbReference>
<sequence>MMRSVVGVALILLLALALAQAPRLTTPEEVARSAVIQRSLPAVVKVEGIPEESFGPGGSEPVGGSGFFYSPTRIVTNYHVVQGLKDLRVILYDGQPYPAQVFAVDRGIDIAILAVQGVRAPATLSFGSSQNLPIGMGVVVIGSPFLQRHVVTYGILSKVGPVELVQDVPQTDVGTEVGEVLFTDARTEEGNSGGPMINLQGQVIGVMSMVVGPPSGLAGLGLAIPGDLVRQSVQDLERFGRVQRGWLGATLVDLTDLDPILLRSVGLISSQGAMIDQIEPSSPARSAGLRGAGRNPNGKLTSLGDVILAVNGKAVKNRAEVIQQIARFRVGDKVRLTLWRQGRRVEVTLTMVARS</sequence>
<evidence type="ECO:0000313" key="6">
    <source>
        <dbReference type="EMBL" id="RIH76915.1"/>
    </source>
</evidence>
<feature type="signal peptide" evidence="4">
    <location>
        <begin position="1"/>
        <end position="19"/>
    </location>
</feature>
<dbReference type="SUPFAM" id="SSF50494">
    <property type="entry name" value="Trypsin-like serine proteases"/>
    <property type="match status" value="1"/>
</dbReference>
<reference evidence="6 7" key="1">
    <citation type="submission" date="2018-08" db="EMBL/GenBank/DDBJ databases">
        <title>Meiothermus terrae DSM 26712 genome sequencing project.</title>
        <authorList>
            <person name="Da Costa M.S."/>
            <person name="Albuquerque L."/>
            <person name="Raposo P."/>
            <person name="Froufe H.J.C."/>
            <person name="Barroso C.S."/>
            <person name="Egas C."/>
        </authorList>
    </citation>
    <scope>NUCLEOTIDE SEQUENCE [LARGE SCALE GENOMIC DNA]</scope>
    <source>
        <strain evidence="6 7">DSM 26712</strain>
    </source>
</reference>
<proteinExistence type="inferred from homology"/>
<comment type="similarity">
    <text evidence="1">Belongs to the peptidase S1C family.</text>
</comment>
<dbReference type="PANTHER" id="PTHR43343:SF3">
    <property type="entry name" value="PROTEASE DO-LIKE 8, CHLOROPLASTIC"/>
    <property type="match status" value="1"/>
</dbReference>
<name>A0A399DXJ0_9DEIN</name>
<dbReference type="Pfam" id="PF13180">
    <property type="entry name" value="PDZ_2"/>
    <property type="match status" value="1"/>
</dbReference>
<feature type="chain" id="PRO_5017292169" evidence="4">
    <location>
        <begin position="20"/>
        <end position="355"/>
    </location>
</feature>
<dbReference type="SMART" id="SM00228">
    <property type="entry name" value="PDZ"/>
    <property type="match status" value="1"/>
</dbReference>
<comment type="caution">
    <text evidence="6">The sequence shown here is derived from an EMBL/GenBank/DDBJ whole genome shotgun (WGS) entry which is preliminary data.</text>
</comment>
<accession>A0A399DXJ0</accession>
<evidence type="ECO:0000256" key="1">
    <source>
        <dbReference type="ARBA" id="ARBA00010541"/>
    </source>
</evidence>
<keyword evidence="3 6" id="KW-0378">Hydrolase</keyword>
<dbReference type="InterPro" id="IPR036034">
    <property type="entry name" value="PDZ_sf"/>
</dbReference>
<dbReference type="AlphaFoldDB" id="A0A399DXJ0"/>
<dbReference type="PRINTS" id="PR00834">
    <property type="entry name" value="PROTEASES2C"/>
</dbReference>
<dbReference type="SUPFAM" id="SSF50156">
    <property type="entry name" value="PDZ domain-like"/>
    <property type="match status" value="1"/>
</dbReference>
<evidence type="ECO:0000313" key="7">
    <source>
        <dbReference type="Proteomes" id="UP000265715"/>
    </source>
</evidence>
<keyword evidence="7" id="KW-1185">Reference proteome</keyword>
<keyword evidence="2 6" id="KW-0645">Protease</keyword>
<dbReference type="InterPro" id="IPR051201">
    <property type="entry name" value="Chloro_Bact_Ser_Proteases"/>
</dbReference>
<keyword evidence="4" id="KW-0732">Signal</keyword>
<protein>
    <submittedName>
        <fullName evidence="6">Serine protease Do-like HtrB</fullName>
        <ecNumber evidence="6">3.4.21.107</ecNumber>
    </submittedName>
</protein>
<evidence type="ECO:0000256" key="4">
    <source>
        <dbReference type="SAM" id="SignalP"/>
    </source>
</evidence>
<dbReference type="InterPro" id="IPR009003">
    <property type="entry name" value="Peptidase_S1_PA"/>
</dbReference>
<dbReference type="OrthoDB" id="24587at2"/>